<dbReference type="PANTHER" id="PTHR43798">
    <property type="entry name" value="MONOACYLGLYCEROL LIPASE"/>
    <property type="match status" value="1"/>
</dbReference>
<evidence type="ECO:0000313" key="3">
    <source>
        <dbReference type="EMBL" id="SER85307.1"/>
    </source>
</evidence>
<dbReference type="EMBL" id="FOGG01000018">
    <property type="protein sequence ID" value="SER85307.1"/>
    <property type="molecule type" value="Genomic_DNA"/>
</dbReference>
<protein>
    <submittedName>
        <fullName evidence="3">Pimeloyl-ACP methyl ester carboxylesterase</fullName>
    </submittedName>
</protein>
<dbReference type="GO" id="GO:0016020">
    <property type="term" value="C:membrane"/>
    <property type="evidence" value="ECO:0007669"/>
    <property type="project" value="TreeGrafter"/>
</dbReference>
<dbReference type="Pfam" id="PF00561">
    <property type="entry name" value="Abhydrolase_1"/>
    <property type="match status" value="1"/>
</dbReference>
<dbReference type="InterPro" id="IPR000073">
    <property type="entry name" value="AB_hydrolase_1"/>
</dbReference>
<feature type="domain" description="AB hydrolase-1" evidence="2">
    <location>
        <begin position="71"/>
        <end position="302"/>
    </location>
</feature>
<organism evidence="3 4">
    <name type="scientific">Pedobacter rhizosphaerae</name>
    <dbReference type="NCBI Taxonomy" id="390241"/>
    <lineage>
        <taxon>Bacteria</taxon>
        <taxon>Pseudomonadati</taxon>
        <taxon>Bacteroidota</taxon>
        <taxon>Sphingobacteriia</taxon>
        <taxon>Sphingobacteriales</taxon>
        <taxon>Sphingobacteriaceae</taxon>
        <taxon>Pedobacter</taxon>
    </lineage>
</organism>
<dbReference type="GO" id="GO:0047372">
    <property type="term" value="F:monoacylglycerol lipase activity"/>
    <property type="evidence" value="ECO:0007669"/>
    <property type="project" value="TreeGrafter"/>
</dbReference>
<dbReference type="InterPro" id="IPR050266">
    <property type="entry name" value="AB_hydrolase_sf"/>
</dbReference>
<gene>
    <name evidence="3" type="ORF">SAMN04488023_11864</name>
</gene>
<accession>A0A1H9SK40</accession>
<dbReference type="InterPro" id="IPR029058">
    <property type="entry name" value="AB_hydrolase_fold"/>
</dbReference>
<dbReference type="Gene3D" id="3.40.50.1820">
    <property type="entry name" value="alpha/beta hydrolase"/>
    <property type="match status" value="1"/>
</dbReference>
<dbReference type="PROSITE" id="PS51257">
    <property type="entry name" value="PROKAR_LIPOPROTEIN"/>
    <property type="match status" value="1"/>
</dbReference>
<evidence type="ECO:0000313" key="4">
    <source>
        <dbReference type="Proteomes" id="UP000199572"/>
    </source>
</evidence>
<feature type="chain" id="PRO_5011605820" evidence="1">
    <location>
        <begin position="25"/>
        <end position="317"/>
    </location>
</feature>
<keyword evidence="1" id="KW-0732">Signal</keyword>
<evidence type="ECO:0000256" key="1">
    <source>
        <dbReference type="SAM" id="SignalP"/>
    </source>
</evidence>
<dbReference type="GO" id="GO:0046464">
    <property type="term" value="P:acylglycerol catabolic process"/>
    <property type="evidence" value="ECO:0007669"/>
    <property type="project" value="TreeGrafter"/>
</dbReference>
<dbReference type="AlphaFoldDB" id="A0A1H9SK40"/>
<dbReference type="PRINTS" id="PR00111">
    <property type="entry name" value="ABHYDROLASE"/>
</dbReference>
<name>A0A1H9SK40_9SPHI</name>
<reference evidence="3 4" key="1">
    <citation type="submission" date="2016-10" db="EMBL/GenBank/DDBJ databases">
        <authorList>
            <person name="de Groot N.N."/>
        </authorList>
    </citation>
    <scope>NUCLEOTIDE SEQUENCE [LARGE SCALE GENOMIC DNA]</scope>
    <source>
        <strain evidence="3 4">DSM 18610</strain>
    </source>
</reference>
<dbReference type="STRING" id="390241.SAMN04488023_11864"/>
<dbReference type="Proteomes" id="UP000199572">
    <property type="component" value="Unassembled WGS sequence"/>
</dbReference>
<dbReference type="SUPFAM" id="SSF53474">
    <property type="entry name" value="alpha/beta-Hydrolases"/>
    <property type="match status" value="1"/>
</dbReference>
<sequence>MKMKGKFQLMKRVCLVLSLGVILASCKKDIDQVSEPELVAKDYHQTAVTQFVTSGDIKYAYRVLGDQEGTPLLMISALGGSMDDWDPAVTNGIAQKNKVIIFDIQGVGATNGKTPDNIADMAKSAVSFIKALGVGKVNLMGFSMGSFVSQQIALTEPALVNKIILTGTGPKGSQGLSNLPNLLAAAAGLSPEESFLKFGFTSSAASQAAGKQSWARVQKRILNRDIPLSQEGSLAELTAVLGWAQPYPNALAELKRITQPVLIVQGENDLPVPVINAINMSQSFPDAKLIIYPDSGHSAFTQNYEQFVPAANAFLEK</sequence>
<proteinExistence type="predicted"/>
<keyword evidence="4" id="KW-1185">Reference proteome</keyword>
<evidence type="ECO:0000259" key="2">
    <source>
        <dbReference type="Pfam" id="PF00561"/>
    </source>
</evidence>
<feature type="signal peptide" evidence="1">
    <location>
        <begin position="1"/>
        <end position="24"/>
    </location>
</feature>
<dbReference type="PANTHER" id="PTHR43798:SF5">
    <property type="entry name" value="MONOACYLGLYCEROL LIPASE ABHD6"/>
    <property type="match status" value="1"/>
</dbReference>